<organism evidence="1">
    <name type="scientific">candidate division CPR3 bacterium</name>
    <dbReference type="NCBI Taxonomy" id="2268181"/>
    <lineage>
        <taxon>Bacteria</taxon>
        <taxon>Bacteria division CPR3</taxon>
    </lineage>
</organism>
<evidence type="ECO:0000313" key="1">
    <source>
        <dbReference type="EMBL" id="HFZ08633.1"/>
    </source>
</evidence>
<reference evidence="1" key="1">
    <citation type="journal article" date="2020" name="mSystems">
        <title>Genome- and Community-Level Interaction Insights into Carbon Utilization and Element Cycling Functions of Hydrothermarchaeota in Hydrothermal Sediment.</title>
        <authorList>
            <person name="Zhou Z."/>
            <person name="Liu Y."/>
            <person name="Xu W."/>
            <person name="Pan J."/>
            <person name="Luo Z.H."/>
            <person name="Li M."/>
        </authorList>
    </citation>
    <scope>NUCLEOTIDE SEQUENCE [LARGE SCALE GENOMIC DNA]</scope>
    <source>
        <strain evidence="1">SpSt-757</strain>
    </source>
</reference>
<dbReference type="EMBL" id="DTGG01000022">
    <property type="protein sequence ID" value="HFZ08633.1"/>
    <property type="molecule type" value="Genomic_DNA"/>
</dbReference>
<comment type="caution">
    <text evidence="1">The sequence shown here is derived from an EMBL/GenBank/DDBJ whole genome shotgun (WGS) entry which is preliminary data.</text>
</comment>
<accession>A0A7V3J9L6</accession>
<dbReference type="Gene3D" id="3.40.50.150">
    <property type="entry name" value="Vaccinia Virus protein VP39"/>
    <property type="match status" value="1"/>
</dbReference>
<keyword evidence="1" id="KW-0489">Methyltransferase</keyword>
<proteinExistence type="predicted"/>
<sequence>MKDFNKLDFFIQKMRAKLIEKYVPYDSYLLDLGCGLHPMALIMLESKIKKAIGIDKEVPSRSFSKKIDFLKADLENGLPFSEGEFDCVLMLAVLEHLKFPKEVIEESYRVLKPGGKIIITIPTNFSQPILELLASLGIISKEEVFSHRHYFRINEVKNLLSRVHFKVILVKPYNLFLNALYVAEK</sequence>
<dbReference type="GO" id="GO:0008168">
    <property type="term" value="F:methyltransferase activity"/>
    <property type="evidence" value="ECO:0007669"/>
    <property type="project" value="UniProtKB-KW"/>
</dbReference>
<dbReference type="PANTHER" id="PTHR43861">
    <property type="entry name" value="TRANS-ACONITATE 2-METHYLTRANSFERASE-RELATED"/>
    <property type="match status" value="1"/>
</dbReference>
<dbReference type="AlphaFoldDB" id="A0A7V3J9L6"/>
<name>A0A7V3J9L6_UNCC3</name>
<dbReference type="CDD" id="cd02440">
    <property type="entry name" value="AdoMet_MTases"/>
    <property type="match status" value="1"/>
</dbReference>
<dbReference type="SUPFAM" id="SSF53335">
    <property type="entry name" value="S-adenosyl-L-methionine-dependent methyltransferases"/>
    <property type="match status" value="1"/>
</dbReference>
<protein>
    <submittedName>
        <fullName evidence="1">Class I SAM-dependent methyltransferase</fullName>
    </submittedName>
</protein>
<gene>
    <name evidence="1" type="ORF">ENV41_00665</name>
</gene>
<dbReference type="InterPro" id="IPR029063">
    <property type="entry name" value="SAM-dependent_MTases_sf"/>
</dbReference>
<keyword evidence="1" id="KW-0808">Transferase</keyword>
<dbReference type="GO" id="GO:0032259">
    <property type="term" value="P:methylation"/>
    <property type="evidence" value="ECO:0007669"/>
    <property type="project" value="UniProtKB-KW"/>
</dbReference>
<dbReference type="Pfam" id="PF13489">
    <property type="entry name" value="Methyltransf_23"/>
    <property type="match status" value="1"/>
</dbReference>